<evidence type="ECO:0000259" key="7">
    <source>
        <dbReference type="Pfam" id="PF00482"/>
    </source>
</evidence>
<dbReference type="InterPro" id="IPR018076">
    <property type="entry name" value="T2SS_GspF_dom"/>
</dbReference>
<feature type="transmembrane region" description="Helical" evidence="6">
    <location>
        <begin position="392"/>
        <end position="415"/>
    </location>
</feature>
<evidence type="ECO:0000256" key="3">
    <source>
        <dbReference type="ARBA" id="ARBA00022692"/>
    </source>
</evidence>
<feature type="domain" description="Type II secretion system protein GspF" evidence="7">
    <location>
        <begin position="277"/>
        <end position="410"/>
    </location>
</feature>
<keyword evidence="5 6" id="KW-0472">Membrane</keyword>
<evidence type="ECO:0000313" key="9">
    <source>
        <dbReference type="EMBL" id="KAA8501525.1"/>
    </source>
</evidence>
<evidence type="ECO:0000256" key="2">
    <source>
        <dbReference type="ARBA" id="ARBA00022475"/>
    </source>
</evidence>
<evidence type="ECO:0000259" key="8">
    <source>
        <dbReference type="Pfam" id="PF20578"/>
    </source>
</evidence>
<dbReference type="AlphaFoldDB" id="A0A5M9I2I0"/>
<evidence type="ECO:0000313" key="10">
    <source>
        <dbReference type="Proteomes" id="UP000322025"/>
    </source>
</evidence>
<dbReference type="Proteomes" id="UP000322025">
    <property type="component" value="Unassembled WGS sequence"/>
</dbReference>
<dbReference type="InterPro" id="IPR046780">
    <property type="entry name" value="aBig_2"/>
</dbReference>
<comment type="subcellular location">
    <subcellularLocation>
        <location evidence="1">Cell membrane</location>
        <topology evidence="1">Multi-pass membrane protein</topology>
    </subcellularLocation>
</comment>
<feature type="transmembrane region" description="Helical" evidence="6">
    <location>
        <begin position="15"/>
        <end position="36"/>
    </location>
</feature>
<keyword evidence="10" id="KW-1185">Reference proteome</keyword>
<dbReference type="GO" id="GO:0005886">
    <property type="term" value="C:plasma membrane"/>
    <property type="evidence" value="ECO:0007669"/>
    <property type="project" value="UniProtKB-SubCell"/>
</dbReference>
<dbReference type="RefSeq" id="WP_150310783.1">
    <property type="nucleotide sequence ID" value="NZ_VMSO01000008.1"/>
</dbReference>
<reference evidence="9" key="1">
    <citation type="submission" date="2019-07" db="EMBL/GenBank/DDBJ databases">
        <authorList>
            <person name="Wongkuna S."/>
            <person name="Scaria J."/>
        </authorList>
    </citation>
    <scope>NUCLEOTIDE SEQUENCE [LARGE SCALE GENOMIC DNA]</scope>
    <source>
        <strain evidence="9">SW178</strain>
    </source>
</reference>
<proteinExistence type="predicted"/>
<dbReference type="EMBL" id="VMSO01000008">
    <property type="protein sequence ID" value="KAA8501525.1"/>
    <property type="molecule type" value="Genomic_DNA"/>
</dbReference>
<protein>
    <submittedName>
        <fullName evidence="9">Secretion protein F</fullName>
    </submittedName>
</protein>
<keyword evidence="4 6" id="KW-1133">Transmembrane helix</keyword>
<dbReference type="Pfam" id="PF20578">
    <property type="entry name" value="aBig_2"/>
    <property type="match status" value="1"/>
</dbReference>
<dbReference type="Pfam" id="PF00482">
    <property type="entry name" value="T2SSF"/>
    <property type="match status" value="1"/>
</dbReference>
<accession>A0A5M9I2I0</accession>
<feature type="domain" description="Atrophied bacterial Ig" evidence="8">
    <location>
        <begin position="104"/>
        <end position="182"/>
    </location>
</feature>
<organism evidence="9 10">
    <name type="scientific">Mediterraneibacter catenae</name>
    <dbReference type="NCBI Taxonomy" id="2594882"/>
    <lineage>
        <taxon>Bacteria</taxon>
        <taxon>Bacillati</taxon>
        <taxon>Bacillota</taxon>
        <taxon>Clostridia</taxon>
        <taxon>Lachnospirales</taxon>
        <taxon>Lachnospiraceae</taxon>
        <taxon>Mediterraneibacter</taxon>
    </lineage>
</organism>
<dbReference type="OrthoDB" id="9793966at2"/>
<evidence type="ECO:0000256" key="5">
    <source>
        <dbReference type="ARBA" id="ARBA00023136"/>
    </source>
</evidence>
<sequence>MKWKSIKRKIRKNPIYLTAGVMSAVSLCCFVCVYMWDNSGEIVTNGNGEKILERKENGEDQTREMKVRIGDREEAVKISVSGREYNEEEIREAFKEAEEKIETLILGENEKLDEVRHDLVLITEIPDTGISVSWQMDRSDVLDSQGKIKEDSVTEEGSIVKLTAVMSYNEEKTSHEFYVKVFPPILSTDEKVMKALEQSLLAADEETKTEGYMVLPSEVYGEKIQWEYAIETRAAAILILGIGTAAVLVVSDSQRKKEDEKKSVRQMKLDYPKIINKFNLYIRAGMTIRRAWFLIAQDYEKKRTDYSRRKAYEEMVSVMHQISGGIPEGECYENYGVRCRISSYRKFGTMLSQNLRKGSGGLTELLGREAEEAFEERKNLAKKLGEEAGTKLMIPMFLMLIIVFAIVIVPAFMSIRF</sequence>
<keyword evidence="2" id="KW-1003">Cell membrane</keyword>
<evidence type="ECO:0000256" key="6">
    <source>
        <dbReference type="SAM" id="Phobius"/>
    </source>
</evidence>
<comment type="caution">
    <text evidence="9">The sequence shown here is derived from an EMBL/GenBank/DDBJ whole genome shotgun (WGS) entry which is preliminary data.</text>
</comment>
<gene>
    <name evidence="9" type="ORF">FNY66_07945</name>
</gene>
<keyword evidence="3 6" id="KW-0812">Transmembrane</keyword>
<evidence type="ECO:0000256" key="1">
    <source>
        <dbReference type="ARBA" id="ARBA00004651"/>
    </source>
</evidence>
<evidence type="ECO:0000256" key="4">
    <source>
        <dbReference type="ARBA" id="ARBA00022989"/>
    </source>
</evidence>
<name>A0A5M9I2I0_9FIRM</name>